<feature type="coiled-coil region" evidence="1">
    <location>
        <begin position="97"/>
        <end position="124"/>
    </location>
</feature>
<comment type="caution">
    <text evidence="3">The sequence shown here is derived from an EMBL/GenBank/DDBJ whole genome shotgun (WGS) entry which is preliminary data.</text>
</comment>
<evidence type="ECO:0000256" key="1">
    <source>
        <dbReference type="SAM" id="Coils"/>
    </source>
</evidence>
<evidence type="ECO:0000313" key="3">
    <source>
        <dbReference type="EMBL" id="OMJ76625.1"/>
    </source>
</evidence>
<reference evidence="3 4" key="1">
    <citation type="submission" date="2016-11" db="EMBL/GenBank/DDBJ databases">
        <title>The macronuclear genome of Stentor coeruleus: a giant cell with tiny introns.</title>
        <authorList>
            <person name="Slabodnick M."/>
            <person name="Ruby J.G."/>
            <person name="Reiff S.B."/>
            <person name="Swart E.C."/>
            <person name="Gosai S."/>
            <person name="Prabakaran S."/>
            <person name="Witkowska E."/>
            <person name="Larue G.E."/>
            <person name="Fisher S."/>
            <person name="Freeman R.M."/>
            <person name="Gunawardena J."/>
            <person name="Chu W."/>
            <person name="Stover N.A."/>
            <person name="Gregory B.D."/>
            <person name="Nowacki M."/>
            <person name="Derisi J."/>
            <person name="Roy S.W."/>
            <person name="Marshall W.F."/>
            <person name="Sood P."/>
        </authorList>
    </citation>
    <scope>NUCLEOTIDE SEQUENCE [LARGE SCALE GENOMIC DNA]</scope>
    <source>
        <strain evidence="3">WM001</strain>
    </source>
</reference>
<gene>
    <name evidence="3" type="ORF">SteCoe_23968</name>
</gene>
<protein>
    <submittedName>
        <fullName evidence="3">Uncharacterized protein</fullName>
    </submittedName>
</protein>
<evidence type="ECO:0000313" key="4">
    <source>
        <dbReference type="Proteomes" id="UP000187209"/>
    </source>
</evidence>
<dbReference type="AlphaFoldDB" id="A0A1R2BJ37"/>
<name>A0A1R2BJ37_9CILI</name>
<keyword evidence="1" id="KW-0175">Coiled coil</keyword>
<sequence length="126" mass="14579">MMRFEFALPSLAWGVSIGVLIACHRFYNTQNAIASIKLGAVFGFVSGASVWGYNFYAFTMSQHVIRQQSYARQEAALKARFIEDYFKQRYGMEHLEKEQFNMALNDLESKWSKLEQELTESEEANN</sequence>
<feature type="transmembrane region" description="Helical" evidence="2">
    <location>
        <begin position="32"/>
        <end position="56"/>
    </location>
</feature>
<organism evidence="3 4">
    <name type="scientific">Stentor coeruleus</name>
    <dbReference type="NCBI Taxonomy" id="5963"/>
    <lineage>
        <taxon>Eukaryota</taxon>
        <taxon>Sar</taxon>
        <taxon>Alveolata</taxon>
        <taxon>Ciliophora</taxon>
        <taxon>Postciliodesmatophora</taxon>
        <taxon>Heterotrichea</taxon>
        <taxon>Heterotrichida</taxon>
        <taxon>Stentoridae</taxon>
        <taxon>Stentor</taxon>
    </lineage>
</organism>
<keyword evidence="2" id="KW-1133">Transmembrane helix</keyword>
<dbReference type="PROSITE" id="PS51257">
    <property type="entry name" value="PROKAR_LIPOPROTEIN"/>
    <property type="match status" value="1"/>
</dbReference>
<keyword evidence="4" id="KW-1185">Reference proteome</keyword>
<keyword evidence="2" id="KW-0472">Membrane</keyword>
<dbReference type="Proteomes" id="UP000187209">
    <property type="component" value="Unassembled WGS sequence"/>
</dbReference>
<dbReference type="EMBL" id="MPUH01000621">
    <property type="protein sequence ID" value="OMJ76625.1"/>
    <property type="molecule type" value="Genomic_DNA"/>
</dbReference>
<keyword evidence="2" id="KW-0812">Transmembrane</keyword>
<proteinExistence type="predicted"/>
<evidence type="ECO:0000256" key="2">
    <source>
        <dbReference type="SAM" id="Phobius"/>
    </source>
</evidence>
<accession>A0A1R2BJ37</accession>